<dbReference type="EMBL" id="QPEX01000045">
    <property type="protein sequence ID" value="RCS41475.1"/>
    <property type="molecule type" value="Genomic_DNA"/>
</dbReference>
<name>A0A368KNB4_9BACT</name>
<dbReference type="OrthoDB" id="207215at2"/>
<sequence>MAFRLLLIAVLLVTCDLKSISQAEEPQRFIAMLEDERVVEDAILRNWYSGNAMPQLAGHSLLNGGNPMRWLVDRTLGPAETPTTYIEFYSGDRLPGRVMSYHEASVEYQTDQPESFSVAPSFPFNRSDSSYRQSIRVRRDFVRKIVWQQMPALIDRHVPSTVFLTNGREIQFRAIRFDTSGIHLLAGRERMTFGFQEIAELHLDNESYWDRYLQELAILFPGGTVEPNDRQRLVQWETVAGLVATTSVQRIDVESYGENNNSDRWVHGIQPAWSLDTIWVACRSTWMWRSWNFDTVPLFRLPFTETREGAMFSRGGFSARVNRGVLGGTAESGKRPTGWSIGVMAPSRLHFPLPLWAIGFQTRVAIDQAAHQRGCIQGQVFFSWESDPKFTSPTLIGSDKVVASGNLRFLTVPPEGELVLVADPMIEGRPAGADPFDIRDMTNWLEPQLLLDKQTLREAIKARTANTILAWQGWQLENDLSEVRFAMTHRRVQYPYETSSWRTTISAQDQPIRLTTRKKIAAETKFLEIVTAKFEGPEQPVLDVRINGIPVLSAPLQNTNASDHVHSPPPYLVNVTPFAGSEVTIEITQSVGPEELPVDWRGLHFLEHPSFLYPVLENPTLADVAAMQTLAGDPAHVILRNEIRQLSRPLIETPDGEWIKIASFEKPLEIRERPVSGQYRQLRFAVAKAGQGHALIRFLHDEEETSPAIYSIGTKSAGKGVIELNPRSFGKEKSLDENWHVITTDLYSNFRDLDITGIAIKSVGESSCLWDQICFAGTSWNFSRNLSVSAENSNWDNWQKRSEELLPRLQKATLTVHLPGQTARPAVMVDQNAGILAMLGDDDWKPGTTVEVSRFDGKKFVAKRLGIDKPSQFGFLQIDSIEQDGQWQAFNVSSRTQFDWQYSHLLLQPSEQPGKLAWDICRPLTYDKQVVIVTKPESFACQIGAIAIDRDHQISGFVTGIAPNGQPVLTIARPLIEHASHLKNPQN</sequence>
<reference evidence="1 2" key="1">
    <citation type="submission" date="2018-07" db="EMBL/GenBank/DDBJ databases">
        <title>Comparative genomes isolates from brazilian mangrove.</title>
        <authorList>
            <person name="De Araujo J.E."/>
            <person name="Taketani R.G."/>
            <person name="Silva M.C.P."/>
            <person name="Lourenco M.V."/>
            <person name="Oliveira V.M."/>
            <person name="Andreote F.D."/>
        </authorList>
    </citation>
    <scope>NUCLEOTIDE SEQUENCE [LARGE SCALE GENOMIC DNA]</scope>
    <source>
        <strain evidence="1 2">HEX PRIS-MGV</strain>
    </source>
</reference>
<protein>
    <submittedName>
        <fullName evidence="1">Uncharacterized protein</fullName>
    </submittedName>
</protein>
<proteinExistence type="predicted"/>
<dbReference type="AlphaFoldDB" id="A0A368KNB4"/>
<accession>A0A368KNB4</accession>
<comment type="caution">
    <text evidence="1">The sequence shown here is derived from an EMBL/GenBank/DDBJ whole genome shotgun (WGS) entry which is preliminary data.</text>
</comment>
<dbReference type="Proteomes" id="UP000253562">
    <property type="component" value="Unassembled WGS sequence"/>
</dbReference>
<organism evidence="1 2">
    <name type="scientific">Bremerella cremea</name>
    <dbReference type="NCBI Taxonomy" id="1031537"/>
    <lineage>
        <taxon>Bacteria</taxon>
        <taxon>Pseudomonadati</taxon>
        <taxon>Planctomycetota</taxon>
        <taxon>Planctomycetia</taxon>
        <taxon>Pirellulales</taxon>
        <taxon>Pirellulaceae</taxon>
        <taxon>Bremerella</taxon>
    </lineage>
</organism>
<evidence type="ECO:0000313" key="1">
    <source>
        <dbReference type="EMBL" id="RCS41475.1"/>
    </source>
</evidence>
<evidence type="ECO:0000313" key="2">
    <source>
        <dbReference type="Proteomes" id="UP000253562"/>
    </source>
</evidence>
<gene>
    <name evidence="1" type="ORF">DTL42_23260</name>
</gene>
<dbReference type="RefSeq" id="WP_114372723.1">
    <property type="nucleotide sequence ID" value="NZ_QPEX01000045.1"/>
</dbReference>